<dbReference type="FunFam" id="3.40.50.1970:FF:000003">
    <property type="entry name" value="Alcohol dehydrogenase, iron-containing"/>
    <property type="match status" value="1"/>
</dbReference>
<gene>
    <name evidence="7" type="primary">adh1</name>
    <name evidence="7" type="ORF">dnl_03610</name>
</gene>
<dbReference type="InterPro" id="IPR056798">
    <property type="entry name" value="ADH_Fe_C"/>
</dbReference>
<keyword evidence="8" id="KW-1185">Reference proteome</keyword>
<dbReference type="PANTHER" id="PTHR11496:SF102">
    <property type="entry name" value="ALCOHOL DEHYDROGENASE 4"/>
    <property type="match status" value="1"/>
</dbReference>
<evidence type="ECO:0000256" key="2">
    <source>
        <dbReference type="ARBA" id="ARBA00007358"/>
    </source>
</evidence>
<keyword evidence="4" id="KW-0520">NAD</keyword>
<protein>
    <submittedName>
        <fullName evidence="7">Iron-containing alcohol dehydrogenase</fullName>
    </submittedName>
</protein>
<evidence type="ECO:0000313" key="7">
    <source>
        <dbReference type="EMBL" id="QTA78146.1"/>
    </source>
</evidence>
<dbReference type="Proteomes" id="UP000663720">
    <property type="component" value="Chromosome"/>
</dbReference>
<organism evidence="7 8">
    <name type="scientific">Desulfonema limicola</name>
    <dbReference type="NCBI Taxonomy" id="45656"/>
    <lineage>
        <taxon>Bacteria</taxon>
        <taxon>Pseudomonadati</taxon>
        <taxon>Thermodesulfobacteriota</taxon>
        <taxon>Desulfobacteria</taxon>
        <taxon>Desulfobacterales</taxon>
        <taxon>Desulfococcaceae</taxon>
        <taxon>Desulfonema</taxon>
    </lineage>
</organism>
<dbReference type="GO" id="GO:0046872">
    <property type="term" value="F:metal ion binding"/>
    <property type="evidence" value="ECO:0007669"/>
    <property type="project" value="InterPro"/>
</dbReference>
<dbReference type="Gene3D" id="3.40.50.1970">
    <property type="match status" value="1"/>
</dbReference>
<dbReference type="CDD" id="cd08183">
    <property type="entry name" value="Fe-ADH-like"/>
    <property type="match status" value="1"/>
</dbReference>
<evidence type="ECO:0000256" key="4">
    <source>
        <dbReference type="ARBA" id="ARBA00023027"/>
    </source>
</evidence>
<evidence type="ECO:0000256" key="1">
    <source>
        <dbReference type="ARBA" id="ARBA00001962"/>
    </source>
</evidence>
<dbReference type="InterPro" id="IPR001670">
    <property type="entry name" value="ADH_Fe/GldA"/>
</dbReference>
<dbReference type="GO" id="GO:0004022">
    <property type="term" value="F:alcohol dehydrogenase (NAD+) activity"/>
    <property type="evidence" value="ECO:0007669"/>
    <property type="project" value="TreeGrafter"/>
</dbReference>
<proteinExistence type="inferred from homology"/>
<feature type="domain" description="Fe-containing alcohol dehydrogenase-like C-terminal" evidence="6">
    <location>
        <begin position="187"/>
        <end position="383"/>
    </location>
</feature>
<comment type="cofactor">
    <cofactor evidence="1">
        <name>Fe cation</name>
        <dbReference type="ChEBI" id="CHEBI:24875"/>
    </cofactor>
</comment>
<dbReference type="PANTHER" id="PTHR11496">
    <property type="entry name" value="ALCOHOL DEHYDROGENASE"/>
    <property type="match status" value="1"/>
</dbReference>
<dbReference type="EMBL" id="CP061799">
    <property type="protein sequence ID" value="QTA78146.1"/>
    <property type="molecule type" value="Genomic_DNA"/>
</dbReference>
<dbReference type="RefSeq" id="WP_207690043.1">
    <property type="nucleotide sequence ID" value="NZ_CP061799.1"/>
</dbReference>
<name>A0A975GEE5_9BACT</name>
<dbReference type="KEGG" id="dli:dnl_03610"/>
<keyword evidence="3" id="KW-0560">Oxidoreductase</keyword>
<dbReference type="AlphaFoldDB" id="A0A975GEE5"/>
<dbReference type="SUPFAM" id="SSF56796">
    <property type="entry name" value="Dehydroquinate synthase-like"/>
    <property type="match status" value="1"/>
</dbReference>
<evidence type="ECO:0000259" key="5">
    <source>
        <dbReference type="Pfam" id="PF00465"/>
    </source>
</evidence>
<dbReference type="Gene3D" id="1.20.1090.10">
    <property type="entry name" value="Dehydroquinate synthase-like - alpha domain"/>
    <property type="match status" value="1"/>
</dbReference>
<comment type="similarity">
    <text evidence="2">Belongs to the iron-containing alcohol dehydrogenase family.</text>
</comment>
<evidence type="ECO:0000259" key="6">
    <source>
        <dbReference type="Pfam" id="PF25137"/>
    </source>
</evidence>
<reference evidence="7" key="1">
    <citation type="journal article" date="2021" name="Microb. Physiol.">
        <title>Proteogenomic Insights into the Physiology of Marine, Sulfate-Reducing, Filamentous Desulfonema limicola and Desulfonema magnum.</title>
        <authorList>
            <person name="Schnaars V."/>
            <person name="Wohlbrand L."/>
            <person name="Scheve S."/>
            <person name="Hinrichs C."/>
            <person name="Reinhardt R."/>
            <person name="Rabus R."/>
        </authorList>
    </citation>
    <scope>NUCLEOTIDE SEQUENCE</scope>
    <source>
        <strain evidence="7">5ac10</strain>
    </source>
</reference>
<dbReference type="Pfam" id="PF25137">
    <property type="entry name" value="ADH_Fe_C"/>
    <property type="match status" value="1"/>
</dbReference>
<evidence type="ECO:0000256" key="3">
    <source>
        <dbReference type="ARBA" id="ARBA00023002"/>
    </source>
</evidence>
<accession>A0A975GEE5</accession>
<dbReference type="Pfam" id="PF00465">
    <property type="entry name" value="Fe-ADH"/>
    <property type="match status" value="1"/>
</dbReference>
<dbReference type="InterPro" id="IPR039697">
    <property type="entry name" value="Alcohol_dehydrogenase_Fe"/>
</dbReference>
<evidence type="ECO:0000313" key="8">
    <source>
        <dbReference type="Proteomes" id="UP000663720"/>
    </source>
</evidence>
<sequence>MTFEFNTATRIIFGAGTVKQAGSLAVKKGNRALVVTGSHIERAGFLLEDIKKHGIKTTCFQVSQEPDTDLAFSGADLARKEGCNMVIGFGGGSVMDTGKVIAALLTNKGDLSDYLEIIGKGMQIKHAPAPYIAIPTTAGTGAEVTKNAVLESLEHKIKVSMRSPMMVPCIAIVDPELTYTMPKKIIAATGLDALTQLMEAYVSVKATPITDAFACEGLNRAACSIWLAYEVPNDSEARENMCLASLLGGLALSNGGLGAVHGLAAPLGGMYKIPHGIVCARLLPYVMEANVNALKRLLPESQALARYNAIARILIGKKEAQAHEGIAWIKNLCSTLNIPPLSEFGLKKDDFPLLALSSQKSSSMKGNPIALTNKEITDILEKSI</sequence>
<feature type="domain" description="Alcohol dehydrogenase iron-type/glycerol dehydrogenase GldA" evidence="5">
    <location>
        <begin position="9"/>
        <end position="175"/>
    </location>
</feature>
<dbReference type="InterPro" id="IPR018211">
    <property type="entry name" value="ADH_Fe_CS"/>
</dbReference>
<dbReference type="PROSITE" id="PS00913">
    <property type="entry name" value="ADH_IRON_1"/>
    <property type="match status" value="1"/>
</dbReference>